<protein>
    <submittedName>
        <fullName evidence="1 2">Chromosome segregation protein SMC</fullName>
    </submittedName>
</protein>
<dbReference type="EMBL" id="KE525224">
    <property type="protein sequence ID" value="KFB42769.1"/>
    <property type="molecule type" value="Genomic_DNA"/>
</dbReference>
<accession>A0A084VXS5</accession>
<dbReference type="EMBL" id="ATLV01018205">
    <property type="status" value="NOT_ANNOTATED_CDS"/>
    <property type="molecule type" value="Genomic_DNA"/>
</dbReference>
<reference evidence="2" key="2">
    <citation type="submission" date="2020-05" db="UniProtKB">
        <authorList>
            <consortium name="EnsemblMetazoa"/>
        </authorList>
    </citation>
    <scope>IDENTIFICATION</scope>
</reference>
<dbReference type="VEuPathDB" id="VectorBase:ASIC010515"/>
<proteinExistence type="predicted"/>
<reference evidence="1 3" key="1">
    <citation type="journal article" date="2014" name="BMC Genomics">
        <title>Genome sequence of Anopheles sinensis provides insight into genetics basis of mosquito competence for malaria parasites.</title>
        <authorList>
            <person name="Zhou D."/>
            <person name="Zhang D."/>
            <person name="Ding G."/>
            <person name="Shi L."/>
            <person name="Hou Q."/>
            <person name="Ye Y."/>
            <person name="Xu Y."/>
            <person name="Zhou H."/>
            <person name="Xiong C."/>
            <person name="Li S."/>
            <person name="Yu J."/>
            <person name="Hong S."/>
            <person name="Yu X."/>
            <person name="Zou P."/>
            <person name="Chen C."/>
            <person name="Chang X."/>
            <person name="Wang W."/>
            <person name="Lv Y."/>
            <person name="Sun Y."/>
            <person name="Ma L."/>
            <person name="Shen B."/>
            <person name="Zhu C."/>
        </authorList>
    </citation>
    <scope>NUCLEOTIDE SEQUENCE [LARGE SCALE GENOMIC DNA]</scope>
</reference>
<evidence type="ECO:0000313" key="1">
    <source>
        <dbReference type="EMBL" id="KFB42769.1"/>
    </source>
</evidence>
<organism evidence="1">
    <name type="scientific">Anopheles sinensis</name>
    <name type="common">Mosquito</name>
    <dbReference type="NCBI Taxonomy" id="74873"/>
    <lineage>
        <taxon>Eukaryota</taxon>
        <taxon>Metazoa</taxon>
        <taxon>Ecdysozoa</taxon>
        <taxon>Arthropoda</taxon>
        <taxon>Hexapoda</taxon>
        <taxon>Insecta</taxon>
        <taxon>Pterygota</taxon>
        <taxon>Neoptera</taxon>
        <taxon>Endopterygota</taxon>
        <taxon>Diptera</taxon>
        <taxon>Nematocera</taxon>
        <taxon>Culicoidea</taxon>
        <taxon>Culicidae</taxon>
        <taxon>Anophelinae</taxon>
        <taxon>Anopheles</taxon>
    </lineage>
</organism>
<dbReference type="AlphaFoldDB" id="A0A084VXS5"/>
<gene>
    <name evidence="1" type="ORF">ZHAS_00010515</name>
</gene>
<evidence type="ECO:0000313" key="3">
    <source>
        <dbReference type="Proteomes" id="UP000030765"/>
    </source>
</evidence>
<dbReference type="Proteomes" id="UP000030765">
    <property type="component" value="Unassembled WGS sequence"/>
</dbReference>
<evidence type="ECO:0000313" key="2">
    <source>
        <dbReference type="EnsemblMetazoa" id="ASIC010515-PA"/>
    </source>
</evidence>
<name>A0A084VXS5_ANOSI</name>
<dbReference type="EnsemblMetazoa" id="ASIC010515-RA">
    <property type="protein sequence ID" value="ASIC010515-PA"/>
    <property type="gene ID" value="ASIC010515"/>
</dbReference>
<sequence>MVEPWVDVSCWVSVAAGSDVVAQYATNVPRNRCPRSVSGIPVARGQEFSSFSITQKTEPYRLQFARPWKDSQHNTNTHARPSLVDCAACGGRRGECKARALSGKTVQEVCASRKERM</sequence>
<keyword evidence="3" id="KW-1185">Reference proteome</keyword>